<dbReference type="SUPFAM" id="SSF52374">
    <property type="entry name" value="Nucleotidylyl transferase"/>
    <property type="match status" value="1"/>
</dbReference>
<dbReference type="InterPro" id="IPR004821">
    <property type="entry name" value="Cyt_trans-like"/>
</dbReference>
<dbReference type="PANTHER" id="PTHR43793">
    <property type="entry name" value="FAD SYNTHASE"/>
    <property type="match status" value="1"/>
</dbReference>
<sequence length="155" mass="17599">MFDIVATGGTFDILHKGHYILLLKAFEVGRQIIIGVSSDNYATRNHKKIANNYDIRREKLKKFIDKNFKKSNYTVYPLDDFYGPTVLTRDVQAIIATVSSLENCVKINSLRETKGMTPLEIILVPLVEDIEGKVISSTRIRDGEIDVNGNKLTFY</sequence>
<protein>
    <submittedName>
        <fullName evidence="4">Predicted nucleotidyltransferase</fullName>
    </submittedName>
</protein>
<evidence type="ECO:0000256" key="2">
    <source>
        <dbReference type="ARBA" id="ARBA00022695"/>
    </source>
</evidence>
<evidence type="ECO:0000259" key="3">
    <source>
        <dbReference type="Pfam" id="PF01467"/>
    </source>
</evidence>
<dbReference type="NCBIfam" id="NF001985">
    <property type="entry name" value="PRK00777.1"/>
    <property type="match status" value="1"/>
</dbReference>
<dbReference type="EMBL" id="GU059106">
    <property type="protein sequence ID" value="ACY24458.1"/>
    <property type="molecule type" value="Genomic_DNA"/>
</dbReference>
<evidence type="ECO:0000256" key="1">
    <source>
        <dbReference type="ARBA" id="ARBA00022679"/>
    </source>
</evidence>
<accession>D4N6X2</accession>
<keyword evidence="1 4" id="KW-0808">Transferase</keyword>
<dbReference type="PANTHER" id="PTHR43793:SF1">
    <property type="entry name" value="FAD SYNTHASE"/>
    <property type="match status" value="1"/>
</dbReference>
<dbReference type="Pfam" id="PF01467">
    <property type="entry name" value="CTP_transf_like"/>
    <property type="match status" value="1"/>
</dbReference>
<feature type="domain" description="Cytidyltransferase-like" evidence="3">
    <location>
        <begin position="7"/>
        <end position="142"/>
    </location>
</feature>
<proteinExistence type="predicted"/>
<gene>
    <name evidence="4" type="ORF">29d5orf10</name>
</gene>
<dbReference type="Gene3D" id="3.40.50.620">
    <property type="entry name" value="HUPs"/>
    <property type="match status" value="1"/>
</dbReference>
<organism evidence="4">
    <name type="scientific">uncultured crenarchaeote 29d5</name>
    <dbReference type="NCBI Taxonomy" id="684057"/>
    <lineage>
        <taxon>Archaea</taxon>
        <taxon>Thermoproteota</taxon>
        <taxon>environmental samples</taxon>
    </lineage>
</organism>
<dbReference type="InterPro" id="IPR014729">
    <property type="entry name" value="Rossmann-like_a/b/a_fold"/>
</dbReference>
<reference evidence="4" key="1">
    <citation type="journal article" date="2010" name="Environ. Microbiol.">
        <title>Homologues of nitrite reductases in ammonia-oxidizing archaea: diversity and genomic context.</title>
        <authorList>
            <person name="Bartossek R."/>
            <person name="Nicol G.W."/>
            <person name="Lanzen A."/>
            <person name="Klenk H.P."/>
            <person name="Schleper C."/>
        </authorList>
    </citation>
    <scope>NUCLEOTIDE SEQUENCE</scope>
</reference>
<dbReference type="NCBIfam" id="TIGR00125">
    <property type="entry name" value="cyt_tran_rel"/>
    <property type="match status" value="1"/>
</dbReference>
<dbReference type="GO" id="GO:0016779">
    <property type="term" value="F:nucleotidyltransferase activity"/>
    <property type="evidence" value="ECO:0007669"/>
    <property type="project" value="UniProtKB-KW"/>
</dbReference>
<dbReference type="InterPro" id="IPR050385">
    <property type="entry name" value="Archaeal_FAD_synthase"/>
</dbReference>
<name>D4N6X2_9CREN</name>
<dbReference type="AlphaFoldDB" id="D4N6X2"/>
<keyword evidence="2" id="KW-0548">Nucleotidyltransferase</keyword>
<evidence type="ECO:0000313" key="4">
    <source>
        <dbReference type="EMBL" id="ACY24458.1"/>
    </source>
</evidence>